<dbReference type="InterPro" id="IPR027268">
    <property type="entry name" value="Peptidase_M4/M1_CTD_sf"/>
</dbReference>
<feature type="active site" description="Proton acceptor" evidence="1">
    <location>
        <position position="550"/>
    </location>
</feature>
<gene>
    <name evidence="5" type="ORF">AMJ52_03480</name>
</gene>
<organism evidence="5 6">
    <name type="scientific">candidate division TA06 bacterium DG_78</name>
    <dbReference type="NCBI Taxonomy" id="1703772"/>
    <lineage>
        <taxon>Bacteria</taxon>
        <taxon>Bacteria division TA06</taxon>
    </lineage>
</organism>
<dbReference type="GO" id="GO:0008270">
    <property type="term" value="F:zinc ion binding"/>
    <property type="evidence" value="ECO:0007669"/>
    <property type="project" value="InterPro"/>
</dbReference>
<proteinExistence type="predicted"/>
<dbReference type="InterPro" id="IPR034015">
    <property type="entry name" value="M1_LTA4H"/>
</dbReference>
<feature type="active site" description="Proton donor" evidence="1">
    <location>
        <position position="638"/>
    </location>
</feature>
<dbReference type="AlphaFoldDB" id="A0A0S7YG05"/>
<protein>
    <recommendedName>
        <fullName evidence="4">Peptidase M1 membrane alanine aminopeptidase domain-containing protein</fullName>
    </recommendedName>
</protein>
<evidence type="ECO:0000313" key="6">
    <source>
        <dbReference type="Proteomes" id="UP000051012"/>
    </source>
</evidence>
<evidence type="ECO:0000259" key="4">
    <source>
        <dbReference type="Pfam" id="PF01433"/>
    </source>
</evidence>
<dbReference type="PANTHER" id="PTHR45726:SF3">
    <property type="entry name" value="LEUKOTRIENE A-4 HYDROLASE"/>
    <property type="match status" value="1"/>
</dbReference>
<dbReference type="InterPro" id="IPR014782">
    <property type="entry name" value="Peptidase_M1_dom"/>
</dbReference>
<keyword evidence="2" id="KW-0862">Zinc</keyword>
<dbReference type="SUPFAM" id="SSF63737">
    <property type="entry name" value="Leukotriene A4 hydrolase N-terminal domain"/>
    <property type="match status" value="1"/>
</dbReference>
<dbReference type="InterPro" id="IPR042097">
    <property type="entry name" value="Aminopeptidase_N-like_N_sf"/>
</dbReference>
<feature type="domain" description="Peptidase M1 membrane alanine aminopeptidase" evidence="4">
    <location>
        <begin position="538"/>
        <end position="703"/>
    </location>
</feature>
<evidence type="ECO:0000313" key="5">
    <source>
        <dbReference type="EMBL" id="KPJ73590.1"/>
    </source>
</evidence>
<accession>A0A0S7YG05</accession>
<dbReference type="Gene3D" id="1.10.390.10">
    <property type="entry name" value="Neutral Protease Domain 2"/>
    <property type="match status" value="1"/>
</dbReference>
<reference evidence="5 6" key="1">
    <citation type="journal article" date="2015" name="Microbiome">
        <title>Genomic resolution of linkages in carbon, nitrogen, and sulfur cycling among widespread estuary sediment bacteria.</title>
        <authorList>
            <person name="Baker B.J."/>
            <person name="Lazar C.S."/>
            <person name="Teske A.P."/>
            <person name="Dick G.J."/>
        </authorList>
    </citation>
    <scope>NUCLEOTIDE SEQUENCE [LARGE SCALE GENOMIC DNA]</scope>
    <source>
        <strain evidence="5">DG_78</strain>
    </source>
</reference>
<evidence type="ECO:0000256" key="1">
    <source>
        <dbReference type="PIRSR" id="PIRSR634015-1"/>
    </source>
</evidence>
<dbReference type="Gene3D" id="2.60.40.1730">
    <property type="entry name" value="tricorn interacting facor f3 domain"/>
    <property type="match status" value="1"/>
</dbReference>
<dbReference type="EMBL" id="LJNI01000031">
    <property type="protein sequence ID" value="KPJ73590.1"/>
    <property type="molecule type" value="Genomic_DNA"/>
</dbReference>
<keyword evidence="3" id="KW-0732">Signal</keyword>
<comment type="cofactor">
    <cofactor evidence="2">
        <name>Zn(2+)</name>
        <dbReference type="ChEBI" id="CHEBI:29105"/>
    </cofactor>
    <text evidence="2">Binds 1 zinc ion per subunit.</text>
</comment>
<feature type="chain" id="PRO_5006640600" description="Peptidase M1 membrane alanine aminopeptidase domain-containing protein" evidence="3">
    <location>
        <begin position="21"/>
        <end position="795"/>
    </location>
</feature>
<dbReference type="Pfam" id="PF01433">
    <property type="entry name" value="Peptidase_M1"/>
    <property type="match status" value="1"/>
</dbReference>
<keyword evidence="2" id="KW-0479">Metal-binding</keyword>
<comment type="caution">
    <text evidence="5">The sequence shown here is derived from an EMBL/GenBank/DDBJ whole genome shotgun (WGS) entry which is preliminary data.</text>
</comment>
<sequence length="795" mass="92093">MRYVTCIFSAILCCIMFLQASTQDGTTLSLVDIQKMYTAIRNVSLDSSRVIQVDTYSFSKEDADFILDSGYVYFFKPVNSRVVVAFFKGKGIFRLSPNDKVERQQIRRFTGEDILEQEFEQVLFLFTDSTYEIITSNQEIVAHPIDGIIEVVTEFKERIRERFIWNIDARVLSDLISTKYSDFFVAFLECSDDVENLLFIIDPLDEEAVSLLHSKQIPFSERADFEIWYSAHIETQLLQQQSRFDIETMHLDVKIDAKKYLSATARMRFTSLVDSMRVVPIILSPFLQVESVIFDASDTCFFIQEDEEEDAELWIAFPEPLRKGKTYTLTVAYSGDDIIEDVGGDNFVVWERDSWYPSFYTNPHDLRRFNIKFAVPEDMTLLSTGELRRRWTEDGIAYSEWDSEIEISAAGFNYGKFARETQKGSLCTIDCYTNIKLSDDLLMIRLLLEEYKELQSELMILPQELTTEGMGKNAAIESRNAYEVYTHFFGKIPIRTITVSQQPQGYFGQSWPTLVFLPYTAFFDESLKERLGLIQSDRSVMWFETLASHEIAHQWWGHTVLTNSYHDMWLEEGFATYSAALYLQTTEGIERFKGYMKMLQEQVFAKTDEGSNANALGPIWLGERLGSFDTPLGMRLLYAKGAYVLHMLRMMLFDYDKKSDDRFIAMMKEFVDTYSGKIVSTEDFKKIVEKHFDEDMDWFFNQWVYGTAIPFYKFEYQVEVGDGSNYFLTANVEQKGVPESFKTPLRLVINFENGHAVVEMLLKGSGVSQKQFKLPNKPLSIVPNPWHGVLCVIEK</sequence>
<dbReference type="SUPFAM" id="SSF55486">
    <property type="entry name" value="Metalloproteases ('zincins'), catalytic domain"/>
    <property type="match status" value="1"/>
</dbReference>
<evidence type="ECO:0000256" key="3">
    <source>
        <dbReference type="SAM" id="SignalP"/>
    </source>
</evidence>
<dbReference type="PANTHER" id="PTHR45726">
    <property type="entry name" value="LEUKOTRIENE A-4 HYDROLASE"/>
    <property type="match status" value="1"/>
</dbReference>
<evidence type="ECO:0000256" key="2">
    <source>
        <dbReference type="PIRSR" id="PIRSR634015-3"/>
    </source>
</evidence>
<name>A0A0S7YG05_UNCT6</name>
<feature type="binding site" evidence="2">
    <location>
        <position position="549"/>
    </location>
    <ligand>
        <name>Zn(2+)</name>
        <dbReference type="ChEBI" id="CHEBI:29105"/>
        <note>catalytic</note>
    </ligand>
</feature>
<dbReference type="Proteomes" id="UP000051012">
    <property type="component" value="Unassembled WGS sequence"/>
</dbReference>
<feature type="binding site" evidence="2">
    <location>
        <position position="572"/>
    </location>
    <ligand>
        <name>Zn(2+)</name>
        <dbReference type="ChEBI" id="CHEBI:29105"/>
        <note>catalytic</note>
    </ligand>
</feature>
<feature type="binding site" evidence="2">
    <location>
        <position position="553"/>
    </location>
    <ligand>
        <name>Zn(2+)</name>
        <dbReference type="ChEBI" id="CHEBI:29105"/>
        <note>catalytic</note>
    </ligand>
</feature>
<feature type="signal peptide" evidence="3">
    <location>
        <begin position="1"/>
        <end position="20"/>
    </location>
</feature>
<dbReference type="GO" id="GO:0008237">
    <property type="term" value="F:metallopeptidase activity"/>
    <property type="evidence" value="ECO:0007669"/>
    <property type="project" value="InterPro"/>
</dbReference>